<dbReference type="InterPro" id="IPR019729">
    <property type="entry name" value="Gloverin-like_protein"/>
</dbReference>
<dbReference type="Proteomes" id="UP001314205">
    <property type="component" value="Unassembled WGS sequence"/>
</dbReference>
<protein>
    <recommendedName>
        <fullName evidence="4">Gloverin</fullName>
    </recommendedName>
</protein>
<evidence type="ECO:0000256" key="1">
    <source>
        <dbReference type="SAM" id="SignalP"/>
    </source>
</evidence>
<accession>A0AAV1L2L5</accession>
<dbReference type="Pfam" id="PF10793">
    <property type="entry name" value="Gloverin"/>
    <property type="match status" value="1"/>
</dbReference>
<dbReference type="EMBL" id="CAVLGL010000084">
    <property type="protein sequence ID" value="CAK1589610.1"/>
    <property type="molecule type" value="Genomic_DNA"/>
</dbReference>
<organism evidence="2 3">
    <name type="scientific">Parnassius mnemosyne</name>
    <name type="common">clouded apollo</name>
    <dbReference type="NCBI Taxonomy" id="213953"/>
    <lineage>
        <taxon>Eukaryota</taxon>
        <taxon>Metazoa</taxon>
        <taxon>Ecdysozoa</taxon>
        <taxon>Arthropoda</taxon>
        <taxon>Hexapoda</taxon>
        <taxon>Insecta</taxon>
        <taxon>Pterygota</taxon>
        <taxon>Neoptera</taxon>
        <taxon>Endopterygota</taxon>
        <taxon>Lepidoptera</taxon>
        <taxon>Glossata</taxon>
        <taxon>Ditrysia</taxon>
        <taxon>Papilionoidea</taxon>
        <taxon>Papilionidae</taxon>
        <taxon>Parnassiinae</taxon>
        <taxon>Parnassini</taxon>
        <taxon>Parnassius</taxon>
        <taxon>Driopa</taxon>
    </lineage>
</organism>
<reference evidence="2 3" key="1">
    <citation type="submission" date="2023-11" db="EMBL/GenBank/DDBJ databases">
        <authorList>
            <person name="Hedman E."/>
            <person name="Englund M."/>
            <person name="Stromberg M."/>
            <person name="Nyberg Akerstrom W."/>
            <person name="Nylinder S."/>
            <person name="Jareborg N."/>
            <person name="Kallberg Y."/>
            <person name="Kronander E."/>
        </authorList>
    </citation>
    <scope>NUCLEOTIDE SEQUENCE [LARGE SCALE GENOMIC DNA]</scope>
</reference>
<feature type="signal peptide" evidence="1">
    <location>
        <begin position="1"/>
        <end position="16"/>
    </location>
</feature>
<proteinExistence type="predicted"/>
<comment type="caution">
    <text evidence="2">The sequence shown here is derived from an EMBL/GenBank/DDBJ whole genome shotgun (WGS) entry which is preliminary data.</text>
</comment>
<evidence type="ECO:0008006" key="4">
    <source>
        <dbReference type="Google" id="ProtNLM"/>
    </source>
</evidence>
<evidence type="ECO:0000313" key="3">
    <source>
        <dbReference type="Proteomes" id="UP001314205"/>
    </source>
</evidence>
<dbReference type="AlphaFoldDB" id="A0AAV1L2L5"/>
<keyword evidence="3" id="KW-1185">Reference proteome</keyword>
<evidence type="ECO:0000313" key="2">
    <source>
        <dbReference type="EMBL" id="CAK1589610.1"/>
    </source>
</evidence>
<name>A0AAV1L2L5_9NEOP</name>
<gene>
    <name evidence="2" type="ORF">PARMNEM_LOCUS10082</name>
</gene>
<feature type="chain" id="PRO_5043550326" description="Gloverin" evidence="1">
    <location>
        <begin position="17"/>
        <end position="181"/>
    </location>
</feature>
<keyword evidence="1" id="KW-0732">Signal</keyword>
<sequence length="181" mass="19930">MKFLCVLFAIIATVVAQGYEVYPIHPQIVADRYPEWYIHSTNADLQQRHRRDVTFDHKTDNGRVFGTLGQNDAGLFGKGGYEHNFFDDHRGKLDGQVYGTRVLGSNGDSSHLGGALNWQNSNAAASLDVSKQIHGPNSITAGAGGRWPVGKNGEFLLEGTYGKTSGYNSDYGGRGVFNYRW</sequence>